<keyword evidence="2" id="KW-0732">Signal</keyword>
<evidence type="ECO:0000259" key="3">
    <source>
        <dbReference type="PROSITE" id="PS50983"/>
    </source>
</evidence>
<protein>
    <submittedName>
        <fullName evidence="4">Iron ABC transporter substrate-binding protein</fullName>
    </submittedName>
</protein>
<reference evidence="4" key="1">
    <citation type="submission" date="2020-08" db="EMBL/GenBank/DDBJ databases">
        <title>Genome public.</title>
        <authorList>
            <person name="Liu C."/>
            <person name="Sun Q."/>
        </authorList>
    </citation>
    <scope>NUCLEOTIDE SEQUENCE</scope>
    <source>
        <strain evidence="4">NSJ-44</strain>
    </source>
</reference>
<dbReference type="SUPFAM" id="SSF53807">
    <property type="entry name" value="Helical backbone' metal receptor"/>
    <property type="match status" value="1"/>
</dbReference>
<evidence type="ECO:0000313" key="4">
    <source>
        <dbReference type="EMBL" id="MBC8528452.1"/>
    </source>
</evidence>
<name>A0A926HI64_9FIRM</name>
<dbReference type="EMBL" id="JACRSO010000001">
    <property type="protein sequence ID" value="MBC8528452.1"/>
    <property type="molecule type" value="Genomic_DNA"/>
</dbReference>
<dbReference type="PROSITE" id="PS51257">
    <property type="entry name" value="PROKAR_LIPOPROTEIN"/>
    <property type="match status" value="1"/>
</dbReference>
<accession>A0A926HI64</accession>
<feature type="chain" id="PRO_5037770718" evidence="2">
    <location>
        <begin position="22"/>
        <end position="380"/>
    </location>
</feature>
<evidence type="ECO:0000313" key="5">
    <source>
        <dbReference type="Proteomes" id="UP000654279"/>
    </source>
</evidence>
<dbReference type="Pfam" id="PF01497">
    <property type="entry name" value="Peripla_BP_2"/>
    <property type="match status" value="1"/>
</dbReference>
<dbReference type="InterPro" id="IPR002491">
    <property type="entry name" value="ABC_transptr_periplasmic_BD"/>
</dbReference>
<dbReference type="PANTHER" id="PTHR30535">
    <property type="entry name" value="VITAMIN B12-BINDING PROTEIN"/>
    <property type="match status" value="1"/>
</dbReference>
<comment type="similarity">
    <text evidence="1">Belongs to the bacterial solute-binding protein 8 family.</text>
</comment>
<evidence type="ECO:0000256" key="1">
    <source>
        <dbReference type="ARBA" id="ARBA00008814"/>
    </source>
</evidence>
<feature type="signal peptide" evidence="2">
    <location>
        <begin position="1"/>
        <end position="21"/>
    </location>
</feature>
<dbReference type="Proteomes" id="UP000654279">
    <property type="component" value="Unassembled WGS sequence"/>
</dbReference>
<feature type="domain" description="Fe/B12 periplasmic-binding" evidence="3">
    <location>
        <begin position="67"/>
        <end position="340"/>
    </location>
</feature>
<dbReference type="PROSITE" id="PS50983">
    <property type="entry name" value="FE_B12_PBP"/>
    <property type="match status" value="1"/>
</dbReference>
<gene>
    <name evidence="4" type="ORF">H8699_03255</name>
</gene>
<dbReference type="AlphaFoldDB" id="A0A926HI64"/>
<dbReference type="Gene3D" id="3.40.50.1980">
    <property type="entry name" value="Nitrogenase molybdenum iron protein domain"/>
    <property type="match status" value="2"/>
</dbReference>
<dbReference type="PANTHER" id="PTHR30535:SF34">
    <property type="entry name" value="MOLYBDATE-BINDING PROTEIN MOLA"/>
    <property type="match status" value="1"/>
</dbReference>
<proteinExistence type="inferred from homology"/>
<keyword evidence="5" id="KW-1185">Reference proteome</keyword>
<comment type="caution">
    <text evidence="4">The sequence shown here is derived from an EMBL/GenBank/DDBJ whole genome shotgun (WGS) entry which is preliminary data.</text>
</comment>
<evidence type="ECO:0000256" key="2">
    <source>
        <dbReference type="SAM" id="SignalP"/>
    </source>
</evidence>
<dbReference type="InterPro" id="IPR050902">
    <property type="entry name" value="ABC_Transporter_SBP"/>
</dbReference>
<sequence>MFKKAITILMALCLLAGCAGCASTPASGTASDATQTGAAASGTAQADTVTITDLYGRQVTLPREIKSIVCTGAGALRMICYAQAQDLVIGAEDSDKTQTIKRGYNYVNNAIFKDLPSIGKGGGRGYTAYEEEIIALAPDVIFSAYNSEALEELASKTGIPVVAITYDSGMFDEKLFQSLELIGQLLGKQERCDQLTDALKAAQQDLSARTQDIADADKPTAYSGAVTFSGGHGFEGTYANFPPFTAIGAKNVVDETGLDGSLQIDLEKVLVWDPEVIFLDPGNMDLVNEQYDKNPTYFQSLQAVKNGEVYSMISYNNYTTNVELAVADAYYAGTVMFPEQFADIDIEQKADELFELFLGKPIYSDMQAAGLSFGKITIGE</sequence>
<organism evidence="4 5">
    <name type="scientific">Luoshenia tenuis</name>
    <dbReference type="NCBI Taxonomy" id="2763654"/>
    <lineage>
        <taxon>Bacteria</taxon>
        <taxon>Bacillati</taxon>
        <taxon>Bacillota</taxon>
        <taxon>Clostridia</taxon>
        <taxon>Christensenellales</taxon>
        <taxon>Christensenellaceae</taxon>
        <taxon>Luoshenia</taxon>
    </lineage>
</organism>
<dbReference type="RefSeq" id="WP_249284459.1">
    <property type="nucleotide sequence ID" value="NZ_JACRSO010000001.1"/>
</dbReference>
<dbReference type="CDD" id="cd01147">
    <property type="entry name" value="HemV-2"/>
    <property type="match status" value="1"/>
</dbReference>